<organism evidence="1 2">
    <name type="scientific">Vigna unguiculata</name>
    <name type="common">Cowpea</name>
    <dbReference type="NCBI Taxonomy" id="3917"/>
    <lineage>
        <taxon>Eukaryota</taxon>
        <taxon>Viridiplantae</taxon>
        <taxon>Streptophyta</taxon>
        <taxon>Embryophyta</taxon>
        <taxon>Tracheophyta</taxon>
        <taxon>Spermatophyta</taxon>
        <taxon>Magnoliopsida</taxon>
        <taxon>eudicotyledons</taxon>
        <taxon>Gunneridae</taxon>
        <taxon>Pentapetalae</taxon>
        <taxon>rosids</taxon>
        <taxon>fabids</taxon>
        <taxon>Fabales</taxon>
        <taxon>Fabaceae</taxon>
        <taxon>Papilionoideae</taxon>
        <taxon>50 kb inversion clade</taxon>
        <taxon>NPAAA clade</taxon>
        <taxon>indigoferoid/millettioid clade</taxon>
        <taxon>Phaseoleae</taxon>
        <taxon>Vigna</taxon>
    </lineage>
</organism>
<accession>A0A4D6NE27</accession>
<dbReference type="AlphaFoldDB" id="A0A4D6NE27"/>
<gene>
    <name evidence="1" type="ORF">DEO72_LG10g2831</name>
</gene>
<evidence type="ECO:0000313" key="2">
    <source>
        <dbReference type="Proteomes" id="UP000501690"/>
    </source>
</evidence>
<dbReference type="EMBL" id="CP039354">
    <property type="protein sequence ID" value="QCE11598.1"/>
    <property type="molecule type" value="Genomic_DNA"/>
</dbReference>
<reference evidence="1 2" key="1">
    <citation type="submission" date="2019-04" db="EMBL/GenBank/DDBJ databases">
        <title>An improved genome assembly and genetic linkage map for asparagus bean, Vigna unguiculata ssp. sesquipedialis.</title>
        <authorList>
            <person name="Xia Q."/>
            <person name="Zhang R."/>
            <person name="Dong Y."/>
        </authorList>
    </citation>
    <scope>NUCLEOTIDE SEQUENCE [LARGE SCALE GENOMIC DNA]</scope>
    <source>
        <tissue evidence="1">Leaf</tissue>
    </source>
</reference>
<name>A0A4D6NE27_VIGUN</name>
<keyword evidence="2" id="KW-1185">Reference proteome</keyword>
<sequence>MRNHSFLISLTQVHNLNAQLKKLTHEAWVKQSLLVEALLILLNMKETLADHTFLFLDVGEVRACRPKFIFHFGYT</sequence>
<protein>
    <submittedName>
        <fullName evidence="1">Uncharacterized protein</fullName>
    </submittedName>
</protein>
<dbReference type="Proteomes" id="UP000501690">
    <property type="component" value="Linkage Group LG10"/>
</dbReference>
<evidence type="ECO:0000313" key="1">
    <source>
        <dbReference type="EMBL" id="QCE11598.1"/>
    </source>
</evidence>
<proteinExistence type="predicted"/>